<dbReference type="PANTHER" id="PTHR33269">
    <property type="entry name" value="NADH-UBIQUINONE OXIDOREDUCTASE CHAIN 6"/>
    <property type="match status" value="1"/>
</dbReference>
<feature type="transmembrane region" description="Helical" evidence="2">
    <location>
        <begin position="87"/>
        <end position="107"/>
    </location>
</feature>
<accession>A0A2D6YG90</accession>
<dbReference type="GO" id="GO:0008137">
    <property type="term" value="F:NADH dehydrogenase (ubiquinone) activity"/>
    <property type="evidence" value="ECO:0007669"/>
    <property type="project" value="UniProtKB-UniRule"/>
</dbReference>
<protein>
    <recommendedName>
        <fullName evidence="2">NADH-quinone oxidoreductase subunit J</fullName>
        <ecNumber evidence="2">7.1.1.-</ecNumber>
    </recommendedName>
</protein>
<dbReference type="GO" id="GO:0048038">
    <property type="term" value="F:quinone binding"/>
    <property type="evidence" value="ECO:0007669"/>
    <property type="project" value="UniProtKB-UniRule"/>
</dbReference>
<dbReference type="InterPro" id="IPR042106">
    <property type="entry name" value="Nuo/plastoQ_OxRdtase_6_NuoJ"/>
</dbReference>
<feature type="transmembrane region" description="Helical" evidence="2">
    <location>
        <begin position="49"/>
        <end position="75"/>
    </location>
</feature>
<dbReference type="AlphaFoldDB" id="A0A2D6YG90"/>
<dbReference type="Gene3D" id="1.20.120.1200">
    <property type="entry name" value="NADH-ubiquinone/plastoquinone oxidoreductase chain 6, subunit NuoJ"/>
    <property type="match status" value="1"/>
</dbReference>
<keyword evidence="2" id="KW-1133">Transmembrane helix</keyword>
<comment type="similarity">
    <text evidence="1 2">Belongs to the complex I subunit 6 family.</text>
</comment>
<name>A0A2D6YG90_9DELT</name>
<comment type="subcellular location">
    <subcellularLocation>
        <location evidence="2">Cell membrane</location>
        <topology evidence="2">Multi-pass membrane protein</topology>
    </subcellularLocation>
</comment>
<keyword evidence="2" id="KW-1003">Cell membrane</keyword>
<dbReference type="GO" id="GO:0005886">
    <property type="term" value="C:plasma membrane"/>
    <property type="evidence" value="ECO:0007669"/>
    <property type="project" value="UniProtKB-SubCell"/>
</dbReference>
<comment type="catalytic activity">
    <reaction evidence="2">
        <text>a quinone + NADH + 5 H(+)(in) = a quinol + NAD(+) + 4 H(+)(out)</text>
        <dbReference type="Rhea" id="RHEA:57888"/>
        <dbReference type="ChEBI" id="CHEBI:15378"/>
        <dbReference type="ChEBI" id="CHEBI:24646"/>
        <dbReference type="ChEBI" id="CHEBI:57540"/>
        <dbReference type="ChEBI" id="CHEBI:57945"/>
        <dbReference type="ChEBI" id="CHEBI:132124"/>
    </reaction>
</comment>
<dbReference type="EC" id="7.1.1.-" evidence="2"/>
<organism evidence="3 4">
    <name type="scientific">SAR324 cluster bacterium</name>
    <dbReference type="NCBI Taxonomy" id="2024889"/>
    <lineage>
        <taxon>Bacteria</taxon>
        <taxon>Deltaproteobacteria</taxon>
        <taxon>SAR324 cluster</taxon>
    </lineage>
</organism>
<dbReference type="InterPro" id="IPR001457">
    <property type="entry name" value="NADH_UbQ/plastoQ_OxRdtase_su6"/>
</dbReference>
<dbReference type="PANTHER" id="PTHR33269:SF17">
    <property type="entry name" value="NADH-UBIQUINONE OXIDOREDUCTASE CHAIN 6"/>
    <property type="match status" value="1"/>
</dbReference>
<reference evidence="4" key="1">
    <citation type="submission" date="2017-09" db="EMBL/GenBank/DDBJ databases">
        <title>The Reconstruction of 2,631 Draft Metagenome-Assembled Genomes from the Global Oceans.</title>
        <authorList>
            <person name="Tully B.J."/>
            <person name="Graham E.D."/>
            <person name="Heidelberg J.F."/>
        </authorList>
    </citation>
    <scope>NUCLEOTIDE SEQUENCE [LARGE SCALE GENOMIC DNA]</scope>
</reference>
<evidence type="ECO:0000313" key="3">
    <source>
        <dbReference type="EMBL" id="MAH62193.1"/>
    </source>
</evidence>
<evidence type="ECO:0000313" key="4">
    <source>
        <dbReference type="Proteomes" id="UP000226525"/>
    </source>
</evidence>
<gene>
    <name evidence="3" type="ORF">CMN54_01835</name>
</gene>
<keyword evidence="2" id="KW-0874">Quinone</keyword>
<dbReference type="EMBL" id="NZEX01000017">
    <property type="protein sequence ID" value="MAH62193.1"/>
    <property type="molecule type" value="Genomic_DNA"/>
</dbReference>
<evidence type="ECO:0000256" key="2">
    <source>
        <dbReference type="RuleBase" id="RU004429"/>
    </source>
</evidence>
<comment type="caution">
    <text evidence="2">Lacks conserved residue(s) required for the propagation of feature annotation.</text>
</comment>
<keyword evidence="2" id="KW-0472">Membrane</keyword>
<dbReference type="Pfam" id="PF00499">
    <property type="entry name" value="Oxidored_q3"/>
    <property type="match status" value="1"/>
</dbReference>
<sequence length="171" mass="18706">MILFYLFALLSVFGALGVLFLRNPIHGAMSLVGSFFSLAAVYVMMQAEFVAVIQVLVYAGAIMVLFLFVLMLLSLRDEGPSFIRWSVGKVLAVVISFGIWVQLALVLGQHDPEALVPQIVSSGEEIDSIKLIGQLLFTEYLLPFEAISLLLLVAVIGAVVIAKRRYPRSSS</sequence>
<comment type="caution">
    <text evidence="3">The sequence shown here is derived from an EMBL/GenBank/DDBJ whole genome shotgun (WGS) entry which is preliminary data.</text>
</comment>
<keyword evidence="2" id="KW-0520">NAD</keyword>
<feature type="transmembrane region" description="Helical" evidence="2">
    <location>
        <begin position="140"/>
        <end position="162"/>
    </location>
</feature>
<evidence type="ECO:0000256" key="1">
    <source>
        <dbReference type="ARBA" id="ARBA00005698"/>
    </source>
</evidence>
<proteinExistence type="inferred from homology"/>
<keyword evidence="2" id="KW-0812">Transmembrane</keyword>
<dbReference type="Proteomes" id="UP000226525">
    <property type="component" value="Unassembled WGS sequence"/>
</dbReference>
<comment type="function">
    <text evidence="2">NDH-1 shuttles electrons from NADH, via FMN and iron-sulfur (Fe-S) centers, to quinones in the respiratory chain. Couples the redox reaction to proton translocation (for every two electrons transferred, four hydrogen ions are translocated across the cytoplasmic membrane), and thus conserves the redox energy in a proton gradient.</text>
</comment>